<dbReference type="InterPro" id="IPR023346">
    <property type="entry name" value="Lysozyme-like_dom_sf"/>
</dbReference>
<evidence type="ECO:0000256" key="4">
    <source>
        <dbReference type="ARBA" id="ARBA00022679"/>
    </source>
</evidence>
<evidence type="ECO:0000313" key="13">
    <source>
        <dbReference type="EMBL" id="NMH81985.1"/>
    </source>
</evidence>
<evidence type="ECO:0000256" key="7">
    <source>
        <dbReference type="ARBA" id="ARBA00034000"/>
    </source>
</evidence>
<feature type="domain" description="Penicillin-binding protein transpeptidase" evidence="11">
    <location>
        <begin position="324"/>
        <end position="562"/>
    </location>
</feature>
<proteinExistence type="predicted"/>
<keyword evidence="10" id="KW-0472">Membrane</keyword>
<dbReference type="SUPFAM" id="SSF56601">
    <property type="entry name" value="beta-lactamase/transpeptidase-like"/>
    <property type="match status" value="1"/>
</dbReference>
<accession>A0ABX1RRK3</accession>
<dbReference type="InterPro" id="IPR050396">
    <property type="entry name" value="Glycosyltr_51/Transpeptidase"/>
</dbReference>
<evidence type="ECO:0000256" key="9">
    <source>
        <dbReference type="SAM" id="MobiDB-lite"/>
    </source>
</evidence>
<gene>
    <name evidence="13" type="ORF">HF577_33470</name>
</gene>
<comment type="catalytic activity">
    <reaction evidence="7">
        <text>Preferential cleavage: (Ac)2-L-Lys-D-Ala-|-D-Ala. Also transpeptidation of peptidyl-alanyl moieties that are N-acyl substituents of D-alanine.</text>
        <dbReference type="EC" id="3.4.16.4"/>
    </reaction>
</comment>
<dbReference type="InterPro" id="IPR012338">
    <property type="entry name" value="Beta-lactam/transpept-like"/>
</dbReference>
<dbReference type="InterPro" id="IPR036950">
    <property type="entry name" value="PBP_transglycosylase"/>
</dbReference>
<keyword evidence="4" id="KW-0808">Transferase</keyword>
<evidence type="ECO:0000256" key="3">
    <source>
        <dbReference type="ARBA" id="ARBA00022676"/>
    </source>
</evidence>
<evidence type="ECO:0000256" key="8">
    <source>
        <dbReference type="ARBA" id="ARBA00049902"/>
    </source>
</evidence>
<keyword evidence="3" id="KW-0328">Glycosyltransferase</keyword>
<dbReference type="SUPFAM" id="SSF53955">
    <property type="entry name" value="Lysozyme-like"/>
    <property type="match status" value="1"/>
</dbReference>
<reference evidence="13 14" key="1">
    <citation type="submission" date="2020-04" db="EMBL/GenBank/DDBJ databases">
        <authorList>
            <person name="Klaysubun C."/>
            <person name="Duangmal K."/>
            <person name="Lipun K."/>
        </authorList>
    </citation>
    <scope>NUCLEOTIDE SEQUENCE [LARGE SCALE GENOMIC DNA]</scope>
    <source>
        <strain evidence="13 14">JCM 11839</strain>
    </source>
</reference>
<dbReference type="PANTHER" id="PTHR32282">
    <property type="entry name" value="BINDING PROTEIN TRANSPEPTIDASE, PUTATIVE-RELATED"/>
    <property type="match status" value="1"/>
</dbReference>
<dbReference type="PANTHER" id="PTHR32282:SF34">
    <property type="entry name" value="PENICILLIN-BINDING PROTEIN 1A"/>
    <property type="match status" value="1"/>
</dbReference>
<keyword evidence="2" id="KW-0645">Protease</keyword>
<dbReference type="RefSeq" id="WP_169400005.1">
    <property type="nucleotide sequence ID" value="NZ_BAAAJH010000001.1"/>
</dbReference>
<name>A0ABX1RRK3_9PSEU</name>
<keyword evidence="5" id="KW-0378">Hydrolase</keyword>
<feature type="region of interest" description="Disordered" evidence="9">
    <location>
        <begin position="600"/>
        <end position="628"/>
    </location>
</feature>
<comment type="caution">
    <text evidence="13">The sequence shown here is derived from an EMBL/GenBank/DDBJ whole genome shotgun (WGS) entry which is preliminary data.</text>
</comment>
<dbReference type="Gene3D" id="3.40.710.10">
    <property type="entry name" value="DD-peptidase/beta-lactamase superfamily"/>
    <property type="match status" value="1"/>
</dbReference>
<feature type="transmembrane region" description="Helical" evidence="10">
    <location>
        <begin position="14"/>
        <end position="37"/>
    </location>
</feature>
<sequence>MGDLGWIRRHLRRVLLGGTAALLLAPLLAFVIGWLVFPVPDVDEAVNNQVALISYSDGSELTRLVPEAGNRTKVQLAQIPVPVRHAVLAAEDRSFYSNPGFDLTGILRAVWNQLRGGDGGGSTITQQYVKNALVGNDISLWRKYRELIVSVKLVQQRSKDDILTDYLNTIYFGRGAYGIEAAAQAYFGKHVTDLGAAEGALLAGVIQGPSRWDPALDLEKATQRWEFVMDGMASQGWLSAAERSSSRFPATQPRRLPSSGSFGDERGHIIDSVKSELESLGITDREVAQDGLRITTTIDRGQQGAAVAAVRRAFAGQPDELRAAVVTVDAATGGIRAYYGGDDGVGLDYAQVRKQAGSTFKPFAVLAALLHDPPAPIGQVYDGTEPSGRPGADGADCPRCDVTRAMTISNNAVFLKLALRLGPEQVAAAARAAGITSPLDHPDERLALGNKEVTPLELASAYATLADGGVWHAPHVVARVVDGDGRLLYDAGADGASAGDRRFGEQVARNVAETMLDVAAYRGLGIGTPVAAAPGTVPSRIAGETNDAWFGGFTPAMATAVWIGTDRNSPLRTSSATSITGSTLPGRVWRDVMATAPQLPFGPFRPIGEPAPDLPSGTPTRRQPTEGP</sequence>
<dbReference type="InterPro" id="IPR001460">
    <property type="entry name" value="PCN-bd_Tpept"/>
</dbReference>
<dbReference type="Gene3D" id="1.10.3810.10">
    <property type="entry name" value="Biosynthetic peptidoglycan transglycosylase-like"/>
    <property type="match status" value="1"/>
</dbReference>
<dbReference type="InterPro" id="IPR001264">
    <property type="entry name" value="Glyco_trans_51"/>
</dbReference>
<dbReference type="Pfam" id="PF00912">
    <property type="entry name" value="Transgly"/>
    <property type="match status" value="1"/>
</dbReference>
<keyword evidence="6" id="KW-0511">Multifunctional enzyme</keyword>
<evidence type="ECO:0000256" key="10">
    <source>
        <dbReference type="SAM" id="Phobius"/>
    </source>
</evidence>
<keyword evidence="1" id="KW-0121">Carboxypeptidase</keyword>
<evidence type="ECO:0000256" key="5">
    <source>
        <dbReference type="ARBA" id="ARBA00022801"/>
    </source>
</evidence>
<evidence type="ECO:0000256" key="6">
    <source>
        <dbReference type="ARBA" id="ARBA00023268"/>
    </source>
</evidence>
<evidence type="ECO:0000256" key="1">
    <source>
        <dbReference type="ARBA" id="ARBA00022645"/>
    </source>
</evidence>
<keyword evidence="10" id="KW-1133">Transmembrane helix</keyword>
<dbReference type="Proteomes" id="UP001296706">
    <property type="component" value="Unassembled WGS sequence"/>
</dbReference>
<keyword evidence="14" id="KW-1185">Reference proteome</keyword>
<keyword evidence="10" id="KW-0812">Transmembrane</keyword>
<evidence type="ECO:0000259" key="12">
    <source>
        <dbReference type="Pfam" id="PF00912"/>
    </source>
</evidence>
<evidence type="ECO:0000256" key="2">
    <source>
        <dbReference type="ARBA" id="ARBA00022670"/>
    </source>
</evidence>
<dbReference type="Pfam" id="PF00905">
    <property type="entry name" value="Transpeptidase"/>
    <property type="match status" value="1"/>
</dbReference>
<comment type="catalytic activity">
    <reaction evidence="8">
        <text>[GlcNAc-(1-&gt;4)-Mur2Ac(oyl-L-Ala-gamma-D-Glu-L-Lys-D-Ala-D-Ala)](n)-di-trans,octa-cis-undecaprenyl diphosphate + beta-D-GlcNAc-(1-&gt;4)-Mur2Ac(oyl-L-Ala-gamma-D-Glu-L-Lys-D-Ala-D-Ala)-di-trans,octa-cis-undecaprenyl diphosphate = [GlcNAc-(1-&gt;4)-Mur2Ac(oyl-L-Ala-gamma-D-Glu-L-Lys-D-Ala-D-Ala)](n+1)-di-trans,octa-cis-undecaprenyl diphosphate + di-trans,octa-cis-undecaprenyl diphosphate + H(+)</text>
        <dbReference type="Rhea" id="RHEA:23708"/>
        <dbReference type="Rhea" id="RHEA-COMP:9602"/>
        <dbReference type="Rhea" id="RHEA-COMP:9603"/>
        <dbReference type="ChEBI" id="CHEBI:15378"/>
        <dbReference type="ChEBI" id="CHEBI:58405"/>
        <dbReference type="ChEBI" id="CHEBI:60033"/>
        <dbReference type="ChEBI" id="CHEBI:78435"/>
        <dbReference type="EC" id="2.4.99.28"/>
    </reaction>
</comment>
<evidence type="ECO:0000259" key="11">
    <source>
        <dbReference type="Pfam" id="PF00905"/>
    </source>
</evidence>
<feature type="domain" description="Glycosyl transferase family 51" evidence="12">
    <location>
        <begin position="59"/>
        <end position="232"/>
    </location>
</feature>
<organism evidence="13 14">
    <name type="scientific">Pseudonocardia xinjiangensis</name>
    <dbReference type="NCBI Taxonomy" id="75289"/>
    <lineage>
        <taxon>Bacteria</taxon>
        <taxon>Bacillati</taxon>
        <taxon>Actinomycetota</taxon>
        <taxon>Actinomycetes</taxon>
        <taxon>Pseudonocardiales</taxon>
        <taxon>Pseudonocardiaceae</taxon>
        <taxon>Pseudonocardia</taxon>
    </lineage>
</organism>
<protein>
    <submittedName>
        <fullName evidence="13">Penicillin-binding protein</fullName>
    </submittedName>
</protein>
<dbReference type="EMBL" id="JAAXKY010000187">
    <property type="protein sequence ID" value="NMH81985.1"/>
    <property type="molecule type" value="Genomic_DNA"/>
</dbReference>
<evidence type="ECO:0000313" key="14">
    <source>
        <dbReference type="Proteomes" id="UP001296706"/>
    </source>
</evidence>